<dbReference type="GO" id="GO:0016787">
    <property type="term" value="F:hydrolase activity"/>
    <property type="evidence" value="ECO:0007669"/>
    <property type="project" value="UniProtKB-KW"/>
</dbReference>
<dbReference type="InterPro" id="IPR051158">
    <property type="entry name" value="Metallophosphoesterase_sf"/>
</dbReference>
<keyword evidence="2" id="KW-0378">Hydrolase</keyword>
<comment type="caution">
    <text evidence="2">The sequence shown here is derived from an EMBL/GenBank/DDBJ whole genome shotgun (WGS) entry which is preliminary data.</text>
</comment>
<dbReference type="InterPro" id="IPR004843">
    <property type="entry name" value="Calcineurin-like_PHP"/>
</dbReference>
<keyword evidence="3" id="KW-1185">Reference proteome</keyword>
<dbReference type="SUPFAM" id="SSF56300">
    <property type="entry name" value="Metallo-dependent phosphatases"/>
    <property type="match status" value="1"/>
</dbReference>
<organism evidence="2 3">
    <name type="scientific">Allosphingosinicella deserti</name>
    <dbReference type="NCBI Taxonomy" id="2116704"/>
    <lineage>
        <taxon>Bacteria</taxon>
        <taxon>Pseudomonadati</taxon>
        <taxon>Pseudomonadota</taxon>
        <taxon>Alphaproteobacteria</taxon>
        <taxon>Sphingomonadales</taxon>
        <taxon>Sphingomonadaceae</taxon>
        <taxon>Allosphingosinicella</taxon>
    </lineage>
</organism>
<dbReference type="Gene3D" id="3.60.21.10">
    <property type="match status" value="1"/>
</dbReference>
<dbReference type="Pfam" id="PF00149">
    <property type="entry name" value="Metallophos"/>
    <property type="match status" value="1"/>
</dbReference>
<reference evidence="2 3" key="1">
    <citation type="submission" date="2018-03" db="EMBL/GenBank/DDBJ databases">
        <title>The draft genome of Sphingosinicella sp. GL-C-18.</title>
        <authorList>
            <person name="Liu L."/>
            <person name="Li L."/>
            <person name="Liang L."/>
            <person name="Zhang X."/>
            <person name="Wang T."/>
        </authorList>
    </citation>
    <scope>NUCLEOTIDE SEQUENCE [LARGE SCALE GENOMIC DNA]</scope>
    <source>
        <strain evidence="2 3">GL-C-18</strain>
    </source>
</reference>
<dbReference type="RefSeq" id="WP_106510905.1">
    <property type="nucleotide sequence ID" value="NZ_PXYI01000001.1"/>
</dbReference>
<evidence type="ECO:0000313" key="2">
    <source>
        <dbReference type="EMBL" id="PSJ42889.1"/>
    </source>
</evidence>
<dbReference type="InterPro" id="IPR029052">
    <property type="entry name" value="Metallo-depent_PP-like"/>
</dbReference>
<sequence>MRNSFLARVAAATLLVGVVLASWGYWSAVSKPTVRRANVLLPGLRGAPLKLLLVSDIHVAGPDMPPERLARIVAQINGLKPDLVLIAGDLVGDKPVGTHTYTADEIVAPLAGLNARLGVLAVLGNHDHWRSATTMRSALVRAGVRVLDNSAVRAGPLAVGGVDDAFTDHDDLPATLRRMRAIGGIPILLSHSPDPFADVPAWVRLTAAGHTHCGQISLPVIGPLSTMSRYGNRYACGLMAEHGKTLVVGAGVGTSVLPLRIGAPPDMWLIQVRGR</sequence>
<gene>
    <name evidence="2" type="ORF">C7I55_00240</name>
</gene>
<dbReference type="OrthoDB" id="9780884at2"/>
<protein>
    <submittedName>
        <fullName evidence="2">Phosphohydrolase</fullName>
    </submittedName>
</protein>
<dbReference type="AlphaFoldDB" id="A0A2P7QY68"/>
<dbReference type="EMBL" id="PXYI01000001">
    <property type="protein sequence ID" value="PSJ42889.1"/>
    <property type="molecule type" value="Genomic_DNA"/>
</dbReference>
<evidence type="ECO:0000259" key="1">
    <source>
        <dbReference type="Pfam" id="PF00149"/>
    </source>
</evidence>
<feature type="domain" description="Calcineurin-like phosphoesterase" evidence="1">
    <location>
        <begin position="50"/>
        <end position="212"/>
    </location>
</feature>
<dbReference type="PANTHER" id="PTHR31302:SF0">
    <property type="entry name" value="TRANSMEMBRANE PROTEIN WITH METALLOPHOSPHOESTERASE DOMAIN"/>
    <property type="match status" value="1"/>
</dbReference>
<dbReference type="PANTHER" id="PTHR31302">
    <property type="entry name" value="TRANSMEMBRANE PROTEIN WITH METALLOPHOSPHOESTERASE DOMAIN-RELATED"/>
    <property type="match status" value="1"/>
</dbReference>
<proteinExistence type="predicted"/>
<dbReference type="Proteomes" id="UP000241167">
    <property type="component" value="Unassembled WGS sequence"/>
</dbReference>
<evidence type="ECO:0000313" key="3">
    <source>
        <dbReference type="Proteomes" id="UP000241167"/>
    </source>
</evidence>
<accession>A0A2P7QY68</accession>
<name>A0A2P7QY68_9SPHN</name>